<gene>
    <name evidence="6 10" type="primary">map</name>
    <name evidence="10" type="ORF">FJM51_07345</name>
</gene>
<feature type="binding site" evidence="6">
    <location>
        <position position="239"/>
    </location>
    <ligand>
        <name>a divalent metal cation</name>
        <dbReference type="ChEBI" id="CHEBI:60240"/>
        <label>2</label>
        <note>catalytic</note>
    </ligand>
</feature>
<keyword evidence="4 6" id="KW-0479">Metal-binding</keyword>
<evidence type="ECO:0000256" key="5">
    <source>
        <dbReference type="ARBA" id="ARBA00022801"/>
    </source>
</evidence>
<comment type="caution">
    <text evidence="10">The sequence shown here is derived from an EMBL/GenBank/DDBJ whole genome shotgun (WGS) entry which is preliminary data.</text>
</comment>
<dbReference type="AlphaFoldDB" id="A0A501WXN7"/>
<dbReference type="PROSITE" id="PS00680">
    <property type="entry name" value="MAP_1"/>
    <property type="match status" value="1"/>
</dbReference>
<feature type="binding site" evidence="6">
    <location>
        <position position="303"/>
    </location>
    <ligand>
        <name>a divalent metal cation</name>
        <dbReference type="ChEBI" id="CHEBI:60240"/>
        <label>1</label>
    </ligand>
</feature>
<evidence type="ECO:0000256" key="8">
    <source>
        <dbReference type="SAM" id="MobiDB-lite"/>
    </source>
</evidence>
<evidence type="ECO:0000256" key="1">
    <source>
        <dbReference type="ARBA" id="ARBA00002521"/>
    </source>
</evidence>
<dbReference type="GO" id="GO:0006508">
    <property type="term" value="P:proteolysis"/>
    <property type="evidence" value="ECO:0007669"/>
    <property type="project" value="UniProtKB-KW"/>
</dbReference>
<dbReference type="Pfam" id="PF00557">
    <property type="entry name" value="Peptidase_M24"/>
    <property type="match status" value="1"/>
</dbReference>
<keyword evidence="11" id="KW-1185">Reference proteome</keyword>
<feature type="binding site" evidence="6">
    <location>
        <position position="246"/>
    </location>
    <ligand>
        <name>substrate</name>
    </ligand>
</feature>
<dbReference type="PRINTS" id="PR00599">
    <property type="entry name" value="MAPEPTIDASE"/>
</dbReference>
<feature type="binding site" evidence="6">
    <location>
        <position position="272"/>
    </location>
    <ligand>
        <name>a divalent metal cation</name>
        <dbReference type="ChEBI" id="CHEBI:60240"/>
        <label>2</label>
        <note>catalytic</note>
    </ligand>
</feature>
<keyword evidence="5 6" id="KW-0378">Hydrolase</keyword>
<comment type="cofactor">
    <cofactor evidence="6">
        <name>Co(2+)</name>
        <dbReference type="ChEBI" id="CHEBI:48828"/>
    </cofactor>
    <cofactor evidence="6">
        <name>Zn(2+)</name>
        <dbReference type="ChEBI" id="CHEBI:29105"/>
    </cofactor>
    <cofactor evidence="6">
        <name>Mn(2+)</name>
        <dbReference type="ChEBI" id="CHEBI:29035"/>
    </cofactor>
    <cofactor evidence="6">
        <name>Fe(2+)</name>
        <dbReference type="ChEBI" id="CHEBI:29033"/>
    </cofactor>
    <text evidence="6">Binds 2 divalent metal cations per subunit. Has a high-affinity and a low affinity metal-binding site. The true nature of the physiological cofactor is under debate. The enzyme is active with cobalt, zinc, manganese or divalent iron ions. Most likely, methionine aminopeptidases function as mononuclear Fe(2+)-metalloproteases under physiological conditions, and the catalytically relevant metal-binding site has been assigned to the histidine-containing high-affinity site.</text>
</comment>
<comment type="similarity">
    <text evidence="6">Belongs to the peptidase M24A family. Methionine aminopeptidase type 1 subfamily.</text>
</comment>
<comment type="subunit">
    <text evidence="6">Monomer.</text>
</comment>
<name>A0A501WXN7_9RHOB</name>
<dbReference type="InterPro" id="IPR036005">
    <property type="entry name" value="Creatinase/aminopeptidase-like"/>
</dbReference>
<evidence type="ECO:0000256" key="6">
    <source>
        <dbReference type="HAMAP-Rule" id="MF_01974"/>
    </source>
</evidence>
<dbReference type="GO" id="GO:0004239">
    <property type="term" value="F:initiator methionyl aminopeptidase activity"/>
    <property type="evidence" value="ECO:0007669"/>
    <property type="project" value="UniProtKB-UniRule"/>
</dbReference>
<dbReference type="SUPFAM" id="SSF55920">
    <property type="entry name" value="Creatinase/aminopeptidase"/>
    <property type="match status" value="1"/>
</dbReference>
<organism evidence="10 11">
    <name type="scientific">Amaricoccus solimangrovi</name>
    <dbReference type="NCBI Taxonomy" id="2589815"/>
    <lineage>
        <taxon>Bacteria</taxon>
        <taxon>Pseudomonadati</taxon>
        <taxon>Pseudomonadota</taxon>
        <taxon>Alphaproteobacteria</taxon>
        <taxon>Rhodobacterales</taxon>
        <taxon>Paracoccaceae</taxon>
        <taxon>Amaricoccus</taxon>
    </lineage>
</organism>
<evidence type="ECO:0000313" key="11">
    <source>
        <dbReference type="Proteomes" id="UP000319255"/>
    </source>
</evidence>
<comment type="catalytic activity">
    <reaction evidence="6 7">
        <text>Release of N-terminal amino acids, preferentially methionine, from peptides and arylamides.</text>
        <dbReference type="EC" id="3.4.11.18"/>
    </reaction>
</comment>
<feature type="compositionally biased region" description="Gly residues" evidence="8">
    <location>
        <begin position="1"/>
        <end position="12"/>
    </location>
</feature>
<feature type="binding site" evidence="6">
    <location>
        <position position="176"/>
    </location>
    <ligand>
        <name>a divalent metal cation</name>
        <dbReference type="ChEBI" id="CHEBI:60240"/>
        <label>2</label>
        <note>catalytic</note>
    </ligand>
</feature>
<dbReference type="NCBIfam" id="TIGR00500">
    <property type="entry name" value="met_pdase_I"/>
    <property type="match status" value="1"/>
</dbReference>
<evidence type="ECO:0000259" key="9">
    <source>
        <dbReference type="Pfam" id="PF00557"/>
    </source>
</evidence>
<dbReference type="OrthoDB" id="9802055at2"/>
<feature type="binding site" evidence="6">
    <location>
        <position position="176"/>
    </location>
    <ligand>
        <name>a divalent metal cation</name>
        <dbReference type="ChEBI" id="CHEBI:60240"/>
        <label>1</label>
    </ligand>
</feature>
<dbReference type="PANTHER" id="PTHR43330">
    <property type="entry name" value="METHIONINE AMINOPEPTIDASE"/>
    <property type="match status" value="1"/>
</dbReference>
<dbReference type="PANTHER" id="PTHR43330:SF27">
    <property type="entry name" value="METHIONINE AMINOPEPTIDASE"/>
    <property type="match status" value="1"/>
</dbReference>
<evidence type="ECO:0000256" key="3">
    <source>
        <dbReference type="ARBA" id="ARBA00022670"/>
    </source>
</evidence>
<feature type="binding site" evidence="6">
    <location>
        <position position="148"/>
    </location>
    <ligand>
        <name>substrate</name>
    </ligand>
</feature>
<feature type="binding site" evidence="6">
    <location>
        <position position="165"/>
    </location>
    <ligand>
        <name>a divalent metal cation</name>
        <dbReference type="ChEBI" id="CHEBI:60240"/>
        <label>1</label>
    </ligand>
</feature>
<reference evidence="10 11" key="1">
    <citation type="submission" date="2019-06" db="EMBL/GenBank/DDBJ databases">
        <title>A novel bacterium of genus Amaricoccus, isolated from marine sediment.</title>
        <authorList>
            <person name="Huang H."/>
            <person name="Mo K."/>
            <person name="Hu Y."/>
        </authorList>
    </citation>
    <scope>NUCLEOTIDE SEQUENCE [LARGE SCALE GENOMIC DNA]</scope>
    <source>
        <strain evidence="10 11">HB172011</strain>
    </source>
</reference>
<dbReference type="Proteomes" id="UP000319255">
    <property type="component" value="Unassembled WGS sequence"/>
</dbReference>
<dbReference type="CDD" id="cd01086">
    <property type="entry name" value="MetAP1"/>
    <property type="match status" value="1"/>
</dbReference>
<dbReference type="InterPro" id="IPR002467">
    <property type="entry name" value="Pept_M24A_MAP1"/>
</dbReference>
<evidence type="ECO:0000256" key="7">
    <source>
        <dbReference type="RuleBase" id="RU003653"/>
    </source>
</evidence>
<evidence type="ECO:0000256" key="4">
    <source>
        <dbReference type="ARBA" id="ARBA00022723"/>
    </source>
</evidence>
<dbReference type="HAMAP" id="MF_01974">
    <property type="entry name" value="MetAP_1"/>
    <property type="match status" value="1"/>
</dbReference>
<keyword evidence="3 6" id="KW-0645">Protease</keyword>
<dbReference type="GO" id="GO:0070006">
    <property type="term" value="F:metalloaminopeptidase activity"/>
    <property type="evidence" value="ECO:0007669"/>
    <property type="project" value="UniProtKB-UniRule"/>
</dbReference>
<evidence type="ECO:0000256" key="2">
    <source>
        <dbReference type="ARBA" id="ARBA00022438"/>
    </source>
</evidence>
<dbReference type="GO" id="GO:0046872">
    <property type="term" value="F:metal ion binding"/>
    <property type="evidence" value="ECO:0007669"/>
    <property type="project" value="UniProtKB-UniRule"/>
</dbReference>
<feature type="domain" description="Peptidase M24" evidence="9">
    <location>
        <begin position="83"/>
        <end position="310"/>
    </location>
</feature>
<comment type="function">
    <text evidence="1 6">Removes the N-terminal methionine from nascent proteins. The N-terminal methionine is often cleaved when the second residue in the primary sequence is small and uncharged (Met-Ala-, Cys, Gly, Pro, Ser, Thr, or Val). Requires deformylation of the N(alpha)-formylated initiator methionine before it can be hydrolyzed.</text>
</comment>
<evidence type="ECO:0000313" key="10">
    <source>
        <dbReference type="EMBL" id="TPE52227.1"/>
    </source>
</evidence>
<accession>A0A501WXN7</accession>
<feature type="region of interest" description="Disordered" evidence="8">
    <location>
        <begin position="1"/>
        <end position="21"/>
    </location>
</feature>
<dbReference type="Gene3D" id="3.90.230.10">
    <property type="entry name" value="Creatinase/methionine aminopeptidase superfamily"/>
    <property type="match status" value="1"/>
</dbReference>
<protein>
    <recommendedName>
        <fullName evidence="6 7">Methionine aminopeptidase</fullName>
        <shortName evidence="6">MAP</shortName>
        <shortName evidence="6">MetAP</shortName>
        <ecNumber evidence="6 7">3.4.11.18</ecNumber>
    </recommendedName>
    <alternativeName>
        <fullName evidence="6">Peptidase M</fullName>
    </alternativeName>
</protein>
<dbReference type="InterPro" id="IPR000994">
    <property type="entry name" value="Pept_M24"/>
</dbReference>
<proteinExistence type="inferred from homology"/>
<dbReference type="EMBL" id="VFRP01000004">
    <property type="protein sequence ID" value="TPE52227.1"/>
    <property type="molecule type" value="Genomic_DNA"/>
</dbReference>
<dbReference type="EC" id="3.4.11.18" evidence="6 7"/>
<keyword evidence="2 6" id="KW-0031">Aminopeptidase</keyword>
<sequence>MQRGPAGGGGPGRLPPAGRRPTCHCARGPRLIFRAGIPIFGIPPAARFEGTIRLSGDTAVEGYSPSRLNKDGIRIHAPEDFAGMRAAGHLVADILDRVAPLVKPGVSTLELDTAIHDMIRAAGAISATVGYKGYQHASCISINHVVCHGIPSDKRLRDGDILNIDVTVIVDGWYGDSSRMYVAGTPNRKAERLIDITHDCLFKGIEQVRPGHTFGDIGAAIQRFAEANRCSVVRDFCGHGLGRVFHAAPNVLHYGRWGSGPVLEPGMFFTIEPMINLGRPETKVLDDDWTAVTKDRSLSAQFEHSIGVTEDGCEIFTLSPAGRFHPTWDRAA</sequence>
<dbReference type="InterPro" id="IPR001714">
    <property type="entry name" value="Pept_M24_MAP"/>
</dbReference>
<feature type="binding site" evidence="6">
    <location>
        <position position="303"/>
    </location>
    <ligand>
        <name>a divalent metal cation</name>
        <dbReference type="ChEBI" id="CHEBI:60240"/>
        <label>2</label>
        <note>catalytic</note>
    </ligand>
</feature>
<dbReference type="GO" id="GO:0005829">
    <property type="term" value="C:cytosol"/>
    <property type="evidence" value="ECO:0007669"/>
    <property type="project" value="TreeGrafter"/>
</dbReference>